<sequence>MARLSAVLTHALSLAGSAVTKASTATADLLLQPQHQQHHHDCARVEAPTSLTWLLQDQPFEQEDPSSFFYVNQDIDATGRAIPRVLAWSKANRVAQLVTFGAPLEQESTSCRLLFVMPEDSESWELVQREGLQDLRVFRIPTDPTDDAARQQQNLVSTIKVRPGTQFIDLGSCDGSGSFVFELTGAGRSRLAFRQASKPNDGWGVFMGSECPVVESTNPEDL</sequence>
<reference evidence="2" key="1">
    <citation type="journal article" date="2020" name="Phytopathology">
        <title>Genome Sequence Resources of Colletotrichum truncatum, C. plurivorum, C. musicola, and C. sojae: Four Species Pathogenic to Soybean (Glycine max).</title>
        <authorList>
            <person name="Rogerio F."/>
            <person name="Boufleur T.R."/>
            <person name="Ciampi-Guillardi M."/>
            <person name="Sukno S.A."/>
            <person name="Thon M.R."/>
            <person name="Massola Junior N.S."/>
            <person name="Baroncelli R."/>
        </authorList>
    </citation>
    <scope>NUCLEOTIDE SEQUENCE</scope>
    <source>
        <strain evidence="2">LFN0074</strain>
    </source>
</reference>
<dbReference type="EMBL" id="WIGM01000101">
    <property type="protein sequence ID" value="KAF6840349.1"/>
    <property type="molecule type" value="Genomic_DNA"/>
</dbReference>
<proteinExistence type="predicted"/>
<gene>
    <name evidence="2" type="ORF">CMUS01_03946</name>
</gene>
<keyword evidence="1" id="KW-0732">Signal</keyword>
<feature type="chain" id="PRO_5034103664" description="Ubiquitin 3 binding protein But2 C-terminal domain-containing protein" evidence="1">
    <location>
        <begin position="23"/>
        <end position="222"/>
    </location>
</feature>
<dbReference type="Proteomes" id="UP000639643">
    <property type="component" value="Unassembled WGS sequence"/>
</dbReference>
<dbReference type="AlphaFoldDB" id="A0A8H6NPV0"/>
<accession>A0A8H6NPV0</accession>
<dbReference type="OrthoDB" id="4802825at2759"/>
<feature type="signal peptide" evidence="1">
    <location>
        <begin position="1"/>
        <end position="22"/>
    </location>
</feature>
<evidence type="ECO:0000313" key="3">
    <source>
        <dbReference type="Proteomes" id="UP000639643"/>
    </source>
</evidence>
<keyword evidence="3" id="KW-1185">Reference proteome</keyword>
<protein>
    <recommendedName>
        <fullName evidence="4">Ubiquitin 3 binding protein But2 C-terminal domain-containing protein</fullName>
    </recommendedName>
</protein>
<evidence type="ECO:0008006" key="4">
    <source>
        <dbReference type="Google" id="ProtNLM"/>
    </source>
</evidence>
<comment type="caution">
    <text evidence="2">The sequence shown here is derived from an EMBL/GenBank/DDBJ whole genome shotgun (WGS) entry which is preliminary data.</text>
</comment>
<evidence type="ECO:0000256" key="1">
    <source>
        <dbReference type="SAM" id="SignalP"/>
    </source>
</evidence>
<organism evidence="2 3">
    <name type="scientific">Colletotrichum musicola</name>
    <dbReference type="NCBI Taxonomy" id="2175873"/>
    <lineage>
        <taxon>Eukaryota</taxon>
        <taxon>Fungi</taxon>
        <taxon>Dikarya</taxon>
        <taxon>Ascomycota</taxon>
        <taxon>Pezizomycotina</taxon>
        <taxon>Sordariomycetes</taxon>
        <taxon>Hypocreomycetidae</taxon>
        <taxon>Glomerellales</taxon>
        <taxon>Glomerellaceae</taxon>
        <taxon>Colletotrichum</taxon>
        <taxon>Colletotrichum orchidearum species complex</taxon>
    </lineage>
</organism>
<name>A0A8H6NPV0_9PEZI</name>
<evidence type="ECO:0000313" key="2">
    <source>
        <dbReference type="EMBL" id="KAF6840349.1"/>
    </source>
</evidence>